<name>A0A9Q0ILB4_9TELE</name>
<proteinExistence type="predicted"/>
<sequence length="79" mass="8931">MEEFGRIGVKQERRDEEEDGACGWTIDRSREFRNTWEAKERLRESARRMARDAGMTPSSAAFRATAPPDVNNNGGASIQ</sequence>
<dbReference type="Proteomes" id="UP001148018">
    <property type="component" value="Unassembled WGS sequence"/>
</dbReference>
<feature type="compositionally biased region" description="Polar residues" evidence="1">
    <location>
        <begin position="70"/>
        <end position="79"/>
    </location>
</feature>
<reference evidence="2" key="1">
    <citation type="submission" date="2022-07" db="EMBL/GenBank/DDBJ databases">
        <title>Chromosome-level genome of Muraenolepis orangiensis.</title>
        <authorList>
            <person name="Kim J."/>
        </authorList>
    </citation>
    <scope>NUCLEOTIDE SEQUENCE</scope>
    <source>
        <strain evidence="2">KU_S4_2022</strain>
        <tissue evidence="2">Muscle</tissue>
    </source>
</reference>
<dbReference type="OrthoDB" id="10504664at2759"/>
<keyword evidence="3" id="KW-1185">Reference proteome</keyword>
<evidence type="ECO:0000313" key="3">
    <source>
        <dbReference type="Proteomes" id="UP001148018"/>
    </source>
</evidence>
<evidence type="ECO:0000256" key="1">
    <source>
        <dbReference type="SAM" id="MobiDB-lite"/>
    </source>
</evidence>
<dbReference type="EMBL" id="JANIIK010000046">
    <property type="protein sequence ID" value="KAJ3602964.1"/>
    <property type="molecule type" value="Genomic_DNA"/>
</dbReference>
<protein>
    <submittedName>
        <fullName evidence="2">Uncharacterized protein</fullName>
    </submittedName>
</protein>
<comment type="caution">
    <text evidence="2">The sequence shown here is derived from an EMBL/GenBank/DDBJ whole genome shotgun (WGS) entry which is preliminary data.</text>
</comment>
<evidence type="ECO:0000313" key="2">
    <source>
        <dbReference type="EMBL" id="KAJ3602964.1"/>
    </source>
</evidence>
<organism evidence="2 3">
    <name type="scientific">Muraenolepis orangiensis</name>
    <name type="common">Patagonian moray cod</name>
    <dbReference type="NCBI Taxonomy" id="630683"/>
    <lineage>
        <taxon>Eukaryota</taxon>
        <taxon>Metazoa</taxon>
        <taxon>Chordata</taxon>
        <taxon>Craniata</taxon>
        <taxon>Vertebrata</taxon>
        <taxon>Euteleostomi</taxon>
        <taxon>Actinopterygii</taxon>
        <taxon>Neopterygii</taxon>
        <taxon>Teleostei</taxon>
        <taxon>Neoteleostei</taxon>
        <taxon>Acanthomorphata</taxon>
        <taxon>Zeiogadaria</taxon>
        <taxon>Gadariae</taxon>
        <taxon>Gadiformes</taxon>
        <taxon>Muraenolepidoidei</taxon>
        <taxon>Muraenolepididae</taxon>
        <taxon>Muraenolepis</taxon>
    </lineage>
</organism>
<accession>A0A9Q0ILB4</accession>
<feature type="region of interest" description="Disordered" evidence="1">
    <location>
        <begin position="47"/>
        <end position="79"/>
    </location>
</feature>
<dbReference type="AlphaFoldDB" id="A0A9Q0ILB4"/>
<gene>
    <name evidence="2" type="ORF">NHX12_030708</name>
</gene>